<evidence type="ECO:0000313" key="2">
    <source>
        <dbReference type="Proteomes" id="UP000073492"/>
    </source>
</evidence>
<reference evidence="1 2" key="1">
    <citation type="submission" date="2015-07" db="EMBL/GenBank/DDBJ databases">
        <title>Comparative genomics of the Sigatoka disease complex on banana suggests a link between parallel evolutionary changes in Pseudocercospora fijiensis and Pseudocercospora eumusae and increased virulence on the banana host.</title>
        <authorList>
            <person name="Chang T.-C."/>
            <person name="Salvucci A."/>
            <person name="Crous P.W."/>
            <person name="Stergiopoulos I."/>
        </authorList>
    </citation>
    <scope>NUCLEOTIDE SEQUENCE [LARGE SCALE GENOMIC DNA]</scope>
    <source>
        <strain evidence="1 2">CBS 116634</strain>
    </source>
</reference>
<protein>
    <submittedName>
        <fullName evidence="1">Uncharacterized protein</fullName>
    </submittedName>
</protein>
<evidence type="ECO:0000313" key="1">
    <source>
        <dbReference type="EMBL" id="KXT17108.1"/>
    </source>
</evidence>
<keyword evidence="2" id="KW-1185">Reference proteome</keyword>
<proteinExistence type="predicted"/>
<gene>
    <name evidence="1" type="ORF">AC579_2015</name>
</gene>
<organism evidence="1 2">
    <name type="scientific">Pseudocercospora musae</name>
    <dbReference type="NCBI Taxonomy" id="113226"/>
    <lineage>
        <taxon>Eukaryota</taxon>
        <taxon>Fungi</taxon>
        <taxon>Dikarya</taxon>
        <taxon>Ascomycota</taxon>
        <taxon>Pezizomycotina</taxon>
        <taxon>Dothideomycetes</taxon>
        <taxon>Dothideomycetidae</taxon>
        <taxon>Mycosphaerellales</taxon>
        <taxon>Mycosphaerellaceae</taxon>
        <taxon>Pseudocercospora</taxon>
    </lineage>
</organism>
<dbReference type="EMBL" id="LFZO01000025">
    <property type="protein sequence ID" value="KXT17108.1"/>
    <property type="molecule type" value="Genomic_DNA"/>
</dbReference>
<name>A0A139IQN5_9PEZI</name>
<sequence>MDRMSGDNTHPHVPELTSRVLPSEKHRQIHTLSCSIVVLSWSWYSGTPLSHSFLFILLLLHWDSIDIVEQHVVFHQALLNALISRLPAFHNPTIMPRLEVVLIKFGISGFAVYSRSILGDRDISAKVTVRCSKDSGSMWWICAMIEKESMSSLREAGPLREKIIDFPFVNIFALQRASKSIVIYAKTLERGKLSQGPKGWAMSNALDRLCSEYKLEVLKGAAVTLKRFPELTQVHIRFVLVSRNCFSFVPLYSQILKARASTDEV</sequence>
<accession>A0A139IQN5</accession>
<dbReference type="Proteomes" id="UP000073492">
    <property type="component" value="Unassembled WGS sequence"/>
</dbReference>
<comment type="caution">
    <text evidence="1">The sequence shown here is derived from an EMBL/GenBank/DDBJ whole genome shotgun (WGS) entry which is preliminary data.</text>
</comment>
<dbReference type="AlphaFoldDB" id="A0A139IQN5"/>